<dbReference type="SMART" id="SM01043">
    <property type="entry name" value="BTAD"/>
    <property type="match status" value="1"/>
</dbReference>
<keyword evidence="3" id="KW-0805">Transcription regulation</keyword>
<dbReference type="SMART" id="SM00862">
    <property type="entry name" value="Trans_reg_C"/>
    <property type="match status" value="1"/>
</dbReference>
<dbReference type="Gene3D" id="1.25.40.10">
    <property type="entry name" value="Tetratricopeptide repeat domain"/>
    <property type="match status" value="1"/>
</dbReference>
<reference evidence="8 9" key="1">
    <citation type="submission" date="2015-05" db="EMBL/GenBank/DDBJ databases">
        <title>Draft Genome assembly of Streptomyces showdoensis.</title>
        <authorList>
            <person name="Thapa K.K."/>
            <person name="Metsa-Ketela M."/>
        </authorList>
    </citation>
    <scope>NUCLEOTIDE SEQUENCE [LARGE SCALE GENOMIC DNA]</scope>
    <source>
        <strain evidence="8 9">ATCC 15227</strain>
    </source>
</reference>
<dbReference type="InterPro" id="IPR001867">
    <property type="entry name" value="OmpR/PhoB-type_DNA-bd"/>
</dbReference>
<dbReference type="OrthoDB" id="4336084at2"/>
<accession>A0A2P2GSK0</accession>
<dbReference type="GO" id="GO:0000160">
    <property type="term" value="P:phosphorelay signal transduction system"/>
    <property type="evidence" value="ECO:0007669"/>
    <property type="project" value="UniProtKB-KW"/>
</dbReference>
<dbReference type="InterPro" id="IPR011990">
    <property type="entry name" value="TPR-like_helical_dom_sf"/>
</dbReference>
<comment type="similarity">
    <text evidence="1">Belongs to the AfsR/DnrI/RedD regulatory family.</text>
</comment>
<dbReference type="EMBL" id="LAQS01000008">
    <property type="protein sequence ID" value="KKZ74472.1"/>
    <property type="molecule type" value="Genomic_DNA"/>
</dbReference>
<proteinExistence type="inferred from homology"/>
<dbReference type="PANTHER" id="PTHR35807:SF1">
    <property type="entry name" value="TRANSCRIPTIONAL REGULATOR REDD"/>
    <property type="match status" value="1"/>
</dbReference>
<keyword evidence="9" id="KW-1185">Reference proteome</keyword>
<evidence type="ECO:0000256" key="6">
    <source>
        <dbReference type="PROSITE-ProRule" id="PRU01091"/>
    </source>
</evidence>
<dbReference type="GO" id="GO:0003677">
    <property type="term" value="F:DNA binding"/>
    <property type="evidence" value="ECO:0007669"/>
    <property type="project" value="UniProtKB-UniRule"/>
</dbReference>
<evidence type="ECO:0000256" key="2">
    <source>
        <dbReference type="ARBA" id="ARBA00023012"/>
    </source>
</evidence>
<dbReference type="CDD" id="cd15831">
    <property type="entry name" value="BTAD"/>
    <property type="match status" value="1"/>
</dbReference>
<evidence type="ECO:0000313" key="8">
    <source>
        <dbReference type="EMBL" id="KKZ74472.1"/>
    </source>
</evidence>
<dbReference type="AlphaFoldDB" id="A0A2P2GSK0"/>
<feature type="domain" description="OmpR/PhoB-type" evidence="7">
    <location>
        <begin position="1"/>
        <end position="106"/>
    </location>
</feature>
<evidence type="ECO:0000256" key="1">
    <source>
        <dbReference type="ARBA" id="ARBA00005820"/>
    </source>
</evidence>
<evidence type="ECO:0000256" key="5">
    <source>
        <dbReference type="ARBA" id="ARBA00023163"/>
    </source>
</evidence>
<comment type="caution">
    <text evidence="8">The sequence shown here is derived from an EMBL/GenBank/DDBJ whole genome shotgun (WGS) entry which is preliminary data.</text>
</comment>
<sequence length="264" mass="28985">MNAVDGESGSPLVRIAVLGPLEVRVGESPVPVPGRRQRGILAALALQPGRVVPTDHLIRAIWYDMPPRTAMGQVQTSIWMLRTALVNAGGPAEAVQSCATGYRLNGDFCSVDVAHHRAKIAAARDTQRRGRIDEAARLVRSAHELWRGPALADITYQGLRGCATRLEEEHTAAVHYRASLELQLGRHEEVISELFELVDRYPLRESLHADLMLALYRSGRQADALEVFHGVRRTLAEELGIDPGPTLRTLAQAILRQDSALIHA</sequence>
<dbReference type="InterPro" id="IPR036388">
    <property type="entry name" value="WH-like_DNA-bd_sf"/>
</dbReference>
<dbReference type="GO" id="GO:0006355">
    <property type="term" value="P:regulation of DNA-templated transcription"/>
    <property type="evidence" value="ECO:0007669"/>
    <property type="project" value="InterPro"/>
</dbReference>
<dbReference type="Proteomes" id="UP000265325">
    <property type="component" value="Unassembled WGS sequence"/>
</dbReference>
<dbReference type="PROSITE" id="PS51755">
    <property type="entry name" value="OMPR_PHOB"/>
    <property type="match status" value="1"/>
</dbReference>
<keyword evidence="5" id="KW-0804">Transcription</keyword>
<dbReference type="PANTHER" id="PTHR35807">
    <property type="entry name" value="TRANSCRIPTIONAL REGULATOR REDD-RELATED"/>
    <property type="match status" value="1"/>
</dbReference>
<dbReference type="Gene3D" id="1.10.10.10">
    <property type="entry name" value="Winged helix-like DNA-binding domain superfamily/Winged helix DNA-binding domain"/>
    <property type="match status" value="1"/>
</dbReference>
<keyword evidence="4 6" id="KW-0238">DNA-binding</keyword>
<dbReference type="RefSeq" id="WP_046906680.1">
    <property type="nucleotide sequence ID" value="NZ_BAAAXG010000013.1"/>
</dbReference>
<gene>
    <name evidence="8" type="ORF">VO63_06810</name>
</gene>
<dbReference type="InterPro" id="IPR016032">
    <property type="entry name" value="Sig_transdc_resp-reg_C-effctor"/>
</dbReference>
<dbReference type="InterPro" id="IPR051677">
    <property type="entry name" value="AfsR-DnrI-RedD_regulator"/>
</dbReference>
<evidence type="ECO:0000256" key="3">
    <source>
        <dbReference type="ARBA" id="ARBA00023015"/>
    </source>
</evidence>
<dbReference type="SUPFAM" id="SSF48452">
    <property type="entry name" value="TPR-like"/>
    <property type="match status" value="1"/>
</dbReference>
<evidence type="ECO:0000256" key="4">
    <source>
        <dbReference type="ARBA" id="ARBA00023125"/>
    </source>
</evidence>
<feature type="DNA-binding region" description="OmpR/PhoB-type" evidence="6">
    <location>
        <begin position="1"/>
        <end position="106"/>
    </location>
</feature>
<dbReference type="SUPFAM" id="SSF46894">
    <property type="entry name" value="C-terminal effector domain of the bipartite response regulators"/>
    <property type="match status" value="1"/>
</dbReference>
<evidence type="ECO:0000313" key="9">
    <source>
        <dbReference type="Proteomes" id="UP000265325"/>
    </source>
</evidence>
<keyword evidence="2" id="KW-0902">Two-component regulatory system</keyword>
<protein>
    <recommendedName>
        <fullName evidence="7">OmpR/PhoB-type domain-containing protein</fullName>
    </recommendedName>
</protein>
<evidence type="ECO:0000259" key="7">
    <source>
        <dbReference type="PROSITE" id="PS51755"/>
    </source>
</evidence>
<organism evidence="8 9">
    <name type="scientific">Streptomyces showdoensis</name>
    <dbReference type="NCBI Taxonomy" id="68268"/>
    <lineage>
        <taxon>Bacteria</taxon>
        <taxon>Bacillati</taxon>
        <taxon>Actinomycetota</taxon>
        <taxon>Actinomycetes</taxon>
        <taxon>Kitasatosporales</taxon>
        <taxon>Streptomycetaceae</taxon>
        <taxon>Streptomyces</taxon>
    </lineage>
</organism>
<dbReference type="Pfam" id="PF03704">
    <property type="entry name" value="BTAD"/>
    <property type="match status" value="1"/>
</dbReference>
<name>A0A2P2GSK0_STREW</name>
<dbReference type="InterPro" id="IPR005158">
    <property type="entry name" value="BTAD"/>
</dbReference>